<feature type="domain" description="Hedgehog/Intein (Hint)" evidence="1">
    <location>
        <begin position="158"/>
        <end position="306"/>
    </location>
</feature>
<organism evidence="2 3">
    <name type="scientific">Sulfitobacter sabulilitoris</name>
    <dbReference type="NCBI Taxonomy" id="2562655"/>
    <lineage>
        <taxon>Bacteria</taxon>
        <taxon>Pseudomonadati</taxon>
        <taxon>Pseudomonadota</taxon>
        <taxon>Alphaproteobacteria</taxon>
        <taxon>Rhodobacterales</taxon>
        <taxon>Roseobacteraceae</taxon>
        <taxon>Sulfitobacter</taxon>
    </lineage>
</organism>
<sequence>MPSVGLIFLGNFAEADTDESNWSNENDNVFDGRHDNRTIKALTADVTEPQNDGVAYDDDQGSAASEITYDLGDGAGSRTITQDSVAVYLVTIERGDGTTFDTRVNIIQLVNGDTFVTENSNGASLDNIAIQSITVGTLVEDNASGWFTANSADGASVVCFVAGTRIRTPRGDIPVEHLAPGDLVLTADHGAQPIVWCAAQTLCPDASTRPITIEAGALGPNRPSAPLLVSPQHRIVLRSRIIRRLYGDRDVLVAAKALLGIAGCHSLSAPGHATEGCATVRYHHILLARHEIVIANGAFAETFLPGPTALAALEGAARISLRAHLDATGRRAEDYRPCRPVVRGHACDDLLSRHLRHARPLFARTGPGGQSDARSIA</sequence>
<proteinExistence type="predicted"/>
<gene>
    <name evidence="2" type="ORF">FDT80_02430</name>
</gene>
<evidence type="ECO:0000313" key="3">
    <source>
        <dbReference type="Proteomes" id="UP000309550"/>
    </source>
</evidence>
<dbReference type="SUPFAM" id="SSF51294">
    <property type="entry name" value="Hedgehog/intein (Hint) domain"/>
    <property type="match status" value="1"/>
</dbReference>
<dbReference type="OrthoDB" id="7742354at2"/>
<accession>A0A5S3PLM1</accession>
<comment type="caution">
    <text evidence="2">The sequence shown here is derived from an EMBL/GenBank/DDBJ whole genome shotgun (WGS) entry which is preliminary data.</text>
</comment>
<keyword evidence="3" id="KW-1185">Reference proteome</keyword>
<dbReference type="AlphaFoldDB" id="A0A5S3PLM1"/>
<evidence type="ECO:0000259" key="1">
    <source>
        <dbReference type="Pfam" id="PF13403"/>
    </source>
</evidence>
<dbReference type="InterPro" id="IPR028992">
    <property type="entry name" value="Hedgehog/Intein_dom"/>
</dbReference>
<dbReference type="RefSeq" id="WP_138660642.1">
    <property type="nucleotide sequence ID" value="NZ_VANS01000001.1"/>
</dbReference>
<dbReference type="InterPro" id="IPR036844">
    <property type="entry name" value="Hint_dom_sf"/>
</dbReference>
<dbReference type="EMBL" id="VANS01000001">
    <property type="protein sequence ID" value="TMM54470.1"/>
    <property type="molecule type" value="Genomic_DNA"/>
</dbReference>
<name>A0A5S3PLM1_9RHOB</name>
<dbReference type="Gene3D" id="2.170.16.10">
    <property type="entry name" value="Hedgehog/Intein (Hint) domain"/>
    <property type="match status" value="1"/>
</dbReference>
<protein>
    <submittedName>
        <fullName evidence="2">Hint domain-containing protein</fullName>
    </submittedName>
</protein>
<evidence type="ECO:0000313" key="2">
    <source>
        <dbReference type="EMBL" id="TMM54470.1"/>
    </source>
</evidence>
<dbReference type="Pfam" id="PF13403">
    <property type="entry name" value="Hint_2"/>
    <property type="match status" value="1"/>
</dbReference>
<reference evidence="2 3" key="1">
    <citation type="submission" date="2019-05" db="EMBL/GenBank/DDBJ databases">
        <title>Sulfitobacter sabulilitoris sp. nov., isolated from a marine sand.</title>
        <authorList>
            <person name="Yoon J.-H."/>
        </authorList>
    </citation>
    <scope>NUCLEOTIDE SEQUENCE [LARGE SCALE GENOMIC DNA]</scope>
    <source>
        <strain evidence="2 3">HSMS-29</strain>
    </source>
</reference>
<dbReference type="Proteomes" id="UP000309550">
    <property type="component" value="Unassembled WGS sequence"/>
</dbReference>